<dbReference type="Proteomes" id="UP000799423">
    <property type="component" value="Unassembled WGS sequence"/>
</dbReference>
<sequence>MESALPQPQPNDEAEPPPSTPKPRTSLGSQSPPPCPQQTRDHLPVYKSPMPARKSDPANSASLGSINGAAATHRAAHGARAARVKPRECNSSIMDDTRTSGYSMILVSRMRWPRGLRECLDGRGERETGLRIGKSEWEHGPVGKTWVDRYRRIKDDSELERVCDTVVTSASELLCGDSICNPSPSPNNTGFRLTTTVEFRAKKKALTTYNSAGSL</sequence>
<dbReference type="EMBL" id="MU006336">
    <property type="protein sequence ID" value="KAF2846356.1"/>
    <property type="molecule type" value="Genomic_DNA"/>
</dbReference>
<gene>
    <name evidence="2" type="ORF">T440DRAFT_472000</name>
</gene>
<feature type="region of interest" description="Disordered" evidence="1">
    <location>
        <begin position="1"/>
        <end position="96"/>
    </location>
</feature>
<evidence type="ECO:0000313" key="2">
    <source>
        <dbReference type="EMBL" id="KAF2846356.1"/>
    </source>
</evidence>
<accession>A0A6A7ASR2</accession>
<evidence type="ECO:0000313" key="3">
    <source>
        <dbReference type="Proteomes" id="UP000799423"/>
    </source>
</evidence>
<name>A0A6A7ASR2_9PLEO</name>
<keyword evidence="3" id="KW-1185">Reference proteome</keyword>
<organism evidence="2 3">
    <name type="scientific">Plenodomus tracheiphilus IPT5</name>
    <dbReference type="NCBI Taxonomy" id="1408161"/>
    <lineage>
        <taxon>Eukaryota</taxon>
        <taxon>Fungi</taxon>
        <taxon>Dikarya</taxon>
        <taxon>Ascomycota</taxon>
        <taxon>Pezizomycotina</taxon>
        <taxon>Dothideomycetes</taxon>
        <taxon>Pleosporomycetidae</taxon>
        <taxon>Pleosporales</taxon>
        <taxon>Pleosporineae</taxon>
        <taxon>Leptosphaeriaceae</taxon>
        <taxon>Plenodomus</taxon>
    </lineage>
</organism>
<dbReference type="AlphaFoldDB" id="A0A6A7ASR2"/>
<protein>
    <submittedName>
        <fullName evidence="2">Uncharacterized protein</fullName>
    </submittedName>
</protein>
<evidence type="ECO:0000256" key="1">
    <source>
        <dbReference type="SAM" id="MobiDB-lite"/>
    </source>
</evidence>
<reference evidence="2" key="1">
    <citation type="submission" date="2020-01" db="EMBL/GenBank/DDBJ databases">
        <authorList>
            <consortium name="DOE Joint Genome Institute"/>
            <person name="Haridas S."/>
            <person name="Albert R."/>
            <person name="Binder M."/>
            <person name="Bloem J."/>
            <person name="Labutti K."/>
            <person name="Salamov A."/>
            <person name="Andreopoulos B."/>
            <person name="Baker S.E."/>
            <person name="Barry K."/>
            <person name="Bills G."/>
            <person name="Bluhm B.H."/>
            <person name="Cannon C."/>
            <person name="Castanera R."/>
            <person name="Culley D.E."/>
            <person name="Daum C."/>
            <person name="Ezra D."/>
            <person name="Gonzalez J.B."/>
            <person name="Henrissat B."/>
            <person name="Kuo A."/>
            <person name="Liang C."/>
            <person name="Lipzen A."/>
            <person name="Lutzoni F."/>
            <person name="Magnuson J."/>
            <person name="Mondo S."/>
            <person name="Nolan M."/>
            <person name="Ohm R."/>
            <person name="Pangilinan J."/>
            <person name="Park H.-J."/>
            <person name="Ramirez L."/>
            <person name="Alfaro M."/>
            <person name="Sun H."/>
            <person name="Tritt A."/>
            <person name="Yoshinaga Y."/>
            <person name="Zwiers L.-H."/>
            <person name="Turgeon B.G."/>
            <person name="Goodwin S.B."/>
            <person name="Spatafora J.W."/>
            <person name="Crous P.W."/>
            <person name="Grigoriev I.V."/>
        </authorList>
    </citation>
    <scope>NUCLEOTIDE SEQUENCE</scope>
    <source>
        <strain evidence="2">IPT5</strain>
    </source>
</reference>
<proteinExistence type="predicted"/>
<feature type="compositionally biased region" description="Basic residues" evidence="1">
    <location>
        <begin position="74"/>
        <end position="84"/>
    </location>
</feature>